<dbReference type="AlphaFoldDB" id="A0ABD0XXL7"/>
<evidence type="ECO:0000313" key="4">
    <source>
        <dbReference type="Proteomes" id="UP001558652"/>
    </source>
</evidence>
<dbReference type="Proteomes" id="UP001558652">
    <property type="component" value="Unassembled WGS sequence"/>
</dbReference>
<dbReference type="EMBL" id="JBFDAA010000020">
    <property type="protein sequence ID" value="KAL1115365.1"/>
    <property type="molecule type" value="Genomic_DNA"/>
</dbReference>
<name>A0ABD0XXL7_9HEMI</name>
<protein>
    <submittedName>
        <fullName evidence="3">Uncharacterized protein</fullName>
    </submittedName>
</protein>
<proteinExistence type="predicted"/>
<sequence>MEERSAALERATERLKGPGPAHTRLEVEERELRGSPTSAKKSMTCQEAVSTLEQWRDLIAQPPSTRTVKMLKRNYPQPVIDTVLKMLEKERWSVLEGAMAVYDRYDWSMRKDILQALHSGMESYRLATEEMGVWRKLAKLVGELVDEVRAEFMDRLEVAAHNQDIIDAKRHKKVAVAGAMETAKDRLKNVRAKQMMLEDMVNSMWTETKAMESRGHGEEDRERTRHEKLSETLRNLQEAIAAQDDMLHLREAINSSQQNEGSFFEDAYM</sequence>
<feature type="compositionally biased region" description="Basic and acidic residues" evidence="2">
    <location>
        <begin position="1"/>
        <end position="16"/>
    </location>
</feature>
<feature type="region of interest" description="Disordered" evidence="2">
    <location>
        <begin position="1"/>
        <end position="42"/>
    </location>
</feature>
<feature type="coiled-coil region" evidence="1">
    <location>
        <begin position="180"/>
        <end position="246"/>
    </location>
</feature>
<reference evidence="3 4" key="1">
    <citation type="submission" date="2024-07" db="EMBL/GenBank/DDBJ databases">
        <title>Chromosome-level genome assembly of the water stick insect Ranatra chinensis (Heteroptera: Nepidae).</title>
        <authorList>
            <person name="Liu X."/>
        </authorList>
    </citation>
    <scope>NUCLEOTIDE SEQUENCE [LARGE SCALE GENOMIC DNA]</scope>
    <source>
        <strain evidence="3">Cailab_2021Rc</strain>
        <tissue evidence="3">Muscle</tissue>
    </source>
</reference>
<organism evidence="3 4">
    <name type="scientific">Ranatra chinensis</name>
    <dbReference type="NCBI Taxonomy" id="642074"/>
    <lineage>
        <taxon>Eukaryota</taxon>
        <taxon>Metazoa</taxon>
        <taxon>Ecdysozoa</taxon>
        <taxon>Arthropoda</taxon>
        <taxon>Hexapoda</taxon>
        <taxon>Insecta</taxon>
        <taxon>Pterygota</taxon>
        <taxon>Neoptera</taxon>
        <taxon>Paraneoptera</taxon>
        <taxon>Hemiptera</taxon>
        <taxon>Heteroptera</taxon>
        <taxon>Panheteroptera</taxon>
        <taxon>Nepomorpha</taxon>
        <taxon>Nepidae</taxon>
        <taxon>Ranatrinae</taxon>
        <taxon>Ranatra</taxon>
    </lineage>
</organism>
<accession>A0ABD0XXL7</accession>
<evidence type="ECO:0000256" key="2">
    <source>
        <dbReference type="SAM" id="MobiDB-lite"/>
    </source>
</evidence>
<keyword evidence="1" id="KW-0175">Coiled coil</keyword>
<evidence type="ECO:0000256" key="1">
    <source>
        <dbReference type="SAM" id="Coils"/>
    </source>
</evidence>
<comment type="caution">
    <text evidence="3">The sequence shown here is derived from an EMBL/GenBank/DDBJ whole genome shotgun (WGS) entry which is preliminary data.</text>
</comment>
<feature type="compositionally biased region" description="Basic and acidic residues" evidence="2">
    <location>
        <begin position="23"/>
        <end position="33"/>
    </location>
</feature>
<gene>
    <name evidence="3" type="ORF">AAG570_007395</name>
</gene>
<evidence type="ECO:0000313" key="3">
    <source>
        <dbReference type="EMBL" id="KAL1115365.1"/>
    </source>
</evidence>
<keyword evidence="4" id="KW-1185">Reference proteome</keyword>